<dbReference type="InterPro" id="IPR027417">
    <property type="entry name" value="P-loop_NTPase"/>
</dbReference>
<dbReference type="STRING" id="420953.SAMN05192543_112129"/>
<comment type="subcellular location">
    <subcellularLocation>
        <location evidence="1 7">Cytoplasm</location>
    </subcellularLocation>
</comment>
<dbReference type="GO" id="GO:0008233">
    <property type="term" value="F:peptidase activity"/>
    <property type="evidence" value="ECO:0007669"/>
    <property type="project" value="UniProtKB-KW"/>
</dbReference>
<feature type="binding site" evidence="7">
    <location>
        <position position="18"/>
    </location>
    <ligand>
        <name>ATP</name>
        <dbReference type="ChEBI" id="CHEBI:30616"/>
    </ligand>
</feature>
<dbReference type="FunFam" id="3.40.50.300:FF:000220">
    <property type="entry name" value="ATP-dependent protease ATPase subunit HslU"/>
    <property type="match status" value="1"/>
</dbReference>
<keyword evidence="10" id="KW-0378">Hydrolase</keyword>
<dbReference type="Proteomes" id="UP000199548">
    <property type="component" value="Unassembled WGS sequence"/>
</dbReference>
<evidence type="ECO:0000256" key="1">
    <source>
        <dbReference type="ARBA" id="ARBA00004496"/>
    </source>
</evidence>
<evidence type="ECO:0000259" key="8">
    <source>
        <dbReference type="SMART" id="SM00382"/>
    </source>
</evidence>
<proteinExistence type="inferred from homology"/>
<comment type="subunit">
    <text evidence="7">A double ring-shaped homohexamer of HslV is capped on each side by a ring-shaped HslU homohexamer. The assembly of the HslU/HslV complex is dependent on binding of ATP.</text>
</comment>
<keyword evidence="10" id="KW-0645">Protease</keyword>
<dbReference type="OrthoDB" id="9804062at2"/>
<name>A0A1I3UWX2_9BURK</name>
<feature type="domain" description="Clp ATPase C-terminal" evidence="9">
    <location>
        <begin position="339"/>
        <end position="438"/>
    </location>
</feature>
<keyword evidence="4 7" id="KW-0547">Nucleotide-binding</keyword>
<comment type="function">
    <text evidence="7">ATPase subunit of a proteasome-like degradation complex; this subunit has chaperone activity. The binding of ATP and its subsequent hydrolysis by HslU are essential for unfolding of protein substrates subsequently hydrolyzed by HslV. HslU recognizes the N-terminal part of its protein substrates and unfolds these before they are guided to HslV for hydrolysis.</text>
</comment>
<dbReference type="GO" id="GO:0009376">
    <property type="term" value="C:HslUV protease complex"/>
    <property type="evidence" value="ECO:0007669"/>
    <property type="project" value="UniProtKB-UniRule"/>
</dbReference>
<dbReference type="Gene3D" id="3.40.50.300">
    <property type="entry name" value="P-loop containing nucleotide triphosphate hydrolases"/>
    <property type="match status" value="2"/>
</dbReference>
<dbReference type="NCBIfam" id="TIGR00390">
    <property type="entry name" value="hslU"/>
    <property type="match status" value="1"/>
</dbReference>
<dbReference type="Gene3D" id="1.10.8.60">
    <property type="match status" value="1"/>
</dbReference>
<dbReference type="InterPro" id="IPR050052">
    <property type="entry name" value="ATP-dep_Clp_protease_ClpX"/>
</dbReference>
<keyword evidence="5 7" id="KW-0067">ATP-binding</keyword>
<dbReference type="PANTHER" id="PTHR48102">
    <property type="entry name" value="ATP-DEPENDENT CLP PROTEASE ATP-BINDING SUBUNIT CLPX-LIKE, MITOCHONDRIAL-RELATED"/>
    <property type="match status" value="1"/>
</dbReference>
<evidence type="ECO:0000259" key="9">
    <source>
        <dbReference type="SMART" id="SM01086"/>
    </source>
</evidence>
<dbReference type="GO" id="GO:0036402">
    <property type="term" value="F:proteasome-activating activity"/>
    <property type="evidence" value="ECO:0007669"/>
    <property type="project" value="UniProtKB-UniRule"/>
</dbReference>
<dbReference type="InterPro" id="IPR019489">
    <property type="entry name" value="Clp_ATPase_C"/>
</dbReference>
<evidence type="ECO:0000256" key="5">
    <source>
        <dbReference type="ARBA" id="ARBA00022840"/>
    </source>
</evidence>
<reference evidence="10 11" key="1">
    <citation type="submission" date="2016-10" db="EMBL/GenBank/DDBJ databases">
        <authorList>
            <person name="de Groot N.N."/>
        </authorList>
    </citation>
    <scope>NUCLEOTIDE SEQUENCE [LARGE SCALE GENOMIC DNA]</scope>
    <source>
        <strain evidence="10 11">LMG 23650</strain>
    </source>
</reference>
<dbReference type="HAMAP" id="MF_00249">
    <property type="entry name" value="HslU"/>
    <property type="match status" value="1"/>
</dbReference>
<dbReference type="GO" id="GO:0016887">
    <property type="term" value="F:ATP hydrolysis activity"/>
    <property type="evidence" value="ECO:0007669"/>
    <property type="project" value="InterPro"/>
</dbReference>
<evidence type="ECO:0000313" key="10">
    <source>
        <dbReference type="EMBL" id="SFJ87223.1"/>
    </source>
</evidence>
<feature type="domain" description="AAA+ ATPase" evidence="8">
    <location>
        <begin position="49"/>
        <end position="336"/>
    </location>
</feature>
<dbReference type="RefSeq" id="WP_091019430.1">
    <property type="nucleotide sequence ID" value="NZ_CP041745.1"/>
</dbReference>
<accession>A0A1I3UWX2</accession>
<organism evidence="10 11">
    <name type="scientific">Paraburkholderia megapolitana</name>
    <dbReference type="NCBI Taxonomy" id="420953"/>
    <lineage>
        <taxon>Bacteria</taxon>
        <taxon>Pseudomonadati</taxon>
        <taxon>Pseudomonadota</taxon>
        <taxon>Betaproteobacteria</taxon>
        <taxon>Burkholderiales</taxon>
        <taxon>Burkholderiaceae</taxon>
        <taxon>Paraburkholderia</taxon>
    </lineage>
</organism>
<dbReference type="InterPro" id="IPR003959">
    <property type="entry name" value="ATPase_AAA_core"/>
</dbReference>
<protein>
    <recommendedName>
        <fullName evidence="7">ATP-dependent protease ATPase subunit HslU</fullName>
    </recommendedName>
    <alternativeName>
        <fullName evidence="7">Unfoldase HslU</fullName>
    </alternativeName>
</protein>
<evidence type="ECO:0000256" key="6">
    <source>
        <dbReference type="ARBA" id="ARBA00023186"/>
    </source>
</evidence>
<dbReference type="Pfam" id="PF00004">
    <property type="entry name" value="AAA"/>
    <property type="match status" value="1"/>
</dbReference>
<dbReference type="AlphaFoldDB" id="A0A1I3UWX2"/>
<dbReference type="GO" id="GO:0005524">
    <property type="term" value="F:ATP binding"/>
    <property type="evidence" value="ECO:0007669"/>
    <property type="project" value="UniProtKB-UniRule"/>
</dbReference>
<feature type="binding site" evidence="7">
    <location>
        <position position="397"/>
    </location>
    <ligand>
        <name>ATP</name>
        <dbReference type="ChEBI" id="CHEBI:30616"/>
    </ligand>
</feature>
<evidence type="ECO:0000256" key="2">
    <source>
        <dbReference type="ARBA" id="ARBA00009771"/>
    </source>
</evidence>
<dbReference type="NCBIfam" id="NF003544">
    <property type="entry name" value="PRK05201.1"/>
    <property type="match status" value="1"/>
</dbReference>
<keyword evidence="3 7" id="KW-0963">Cytoplasm</keyword>
<evidence type="ECO:0000256" key="4">
    <source>
        <dbReference type="ARBA" id="ARBA00022741"/>
    </source>
</evidence>
<dbReference type="InterPro" id="IPR003593">
    <property type="entry name" value="AAA+_ATPase"/>
</dbReference>
<evidence type="ECO:0000313" key="11">
    <source>
        <dbReference type="Proteomes" id="UP000199548"/>
    </source>
</evidence>
<dbReference type="FunFam" id="3.40.50.300:FF:000213">
    <property type="entry name" value="ATP-dependent protease ATPase subunit HslU"/>
    <property type="match status" value="1"/>
</dbReference>
<dbReference type="SMART" id="SM00382">
    <property type="entry name" value="AAA"/>
    <property type="match status" value="1"/>
</dbReference>
<dbReference type="PANTHER" id="PTHR48102:SF3">
    <property type="entry name" value="ATP-DEPENDENT PROTEASE ATPASE SUBUNIT HSLU"/>
    <property type="match status" value="1"/>
</dbReference>
<dbReference type="GO" id="GO:0043335">
    <property type="term" value="P:protein unfolding"/>
    <property type="evidence" value="ECO:0007669"/>
    <property type="project" value="UniProtKB-UniRule"/>
</dbReference>
<dbReference type="EMBL" id="FOQU01000012">
    <property type="protein sequence ID" value="SFJ87223.1"/>
    <property type="molecule type" value="Genomic_DNA"/>
</dbReference>
<comment type="similarity">
    <text evidence="2 7">Belongs to the ClpX chaperone family. HslU subfamily.</text>
</comment>
<dbReference type="SUPFAM" id="SSF52540">
    <property type="entry name" value="P-loop containing nucleoside triphosphate hydrolases"/>
    <property type="match status" value="1"/>
</dbReference>
<dbReference type="Pfam" id="PF07724">
    <property type="entry name" value="AAA_2"/>
    <property type="match status" value="1"/>
</dbReference>
<feature type="binding site" evidence="7">
    <location>
        <position position="325"/>
    </location>
    <ligand>
        <name>ATP</name>
        <dbReference type="ChEBI" id="CHEBI:30616"/>
    </ligand>
</feature>
<gene>
    <name evidence="7" type="primary">hslU</name>
    <name evidence="10" type="ORF">SAMN05192543_112129</name>
</gene>
<dbReference type="InterPro" id="IPR004491">
    <property type="entry name" value="HslU"/>
</dbReference>
<keyword evidence="11" id="KW-1185">Reference proteome</keyword>
<sequence length="447" mass="49454">MSTMTPAEIVSELDKHIIGQGRAKKAVAVALRNRWRRQQVGDPLRQEITPKNILMIGPTGVGKTEIARRLARLADAPFIKIEATKFTEVGYVGRDVDSIVRDLIEISVKQTRETEMRKVRTKAQDQAEDRILDILLPGARPVGFGSGSQESAGSEDNATRQTFRKRLREGQLDDKEVELDIEMPQPGMDIMGPPGMEDMTEQIRTMFANIGGGKKARRKLKVKEALKLLSDEEASKMLNDEEVKTKAVQNVEQNGIVFLDEIDKIASRNEAGGGEVSRQGVQRDLLPLVEGTTINTKYGMVKTDHILFIASGAFHLAKPSDLIPELQGRFPIRVELDSLSVGDFESILVATDASLVKQYQALLATEDVHLEFADDGIRRLAEIAFSVNEKTENIGARRLYTVIEKLLEEVSFSAGNHAGTSVMIDAAYVDRALNEVAGDEDLSRYVL</sequence>
<evidence type="ECO:0000256" key="3">
    <source>
        <dbReference type="ARBA" id="ARBA00022490"/>
    </source>
</evidence>
<dbReference type="CDD" id="cd19498">
    <property type="entry name" value="RecA-like_HslU"/>
    <property type="match status" value="1"/>
</dbReference>
<evidence type="ECO:0000256" key="7">
    <source>
        <dbReference type="HAMAP-Rule" id="MF_00249"/>
    </source>
</evidence>
<feature type="binding site" evidence="7">
    <location>
        <position position="260"/>
    </location>
    <ligand>
        <name>ATP</name>
        <dbReference type="ChEBI" id="CHEBI:30616"/>
    </ligand>
</feature>
<keyword evidence="6 7" id="KW-0143">Chaperone</keyword>
<feature type="binding site" evidence="7">
    <location>
        <begin position="60"/>
        <end position="65"/>
    </location>
    <ligand>
        <name>ATP</name>
        <dbReference type="ChEBI" id="CHEBI:30616"/>
    </ligand>
</feature>
<dbReference type="SMART" id="SM01086">
    <property type="entry name" value="ClpB_D2-small"/>
    <property type="match status" value="1"/>
</dbReference>